<dbReference type="EMBL" id="UINC01012374">
    <property type="protein sequence ID" value="SVA54077.1"/>
    <property type="molecule type" value="Genomic_DNA"/>
</dbReference>
<proteinExistence type="predicted"/>
<gene>
    <name evidence="1" type="ORF">METZ01_LOCUS106931</name>
</gene>
<accession>A0A381WQ38</accession>
<organism evidence="1">
    <name type="scientific">marine metagenome</name>
    <dbReference type="NCBI Taxonomy" id="408172"/>
    <lineage>
        <taxon>unclassified sequences</taxon>
        <taxon>metagenomes</taxon>
        <taxon>ecological metagenomes</taxon>
    </lineage>
</organism>
<name>A0A381WQ38_9ZZZZ</name>
<reference evidence="1" key="1">
    <citation type="submission" date="2018-05" db="EMBL/GenBank/DDBJ databases">
        <authorList>
            <person name="Lanie J.A."/>
            <person name="Ng W.-L."/>
            <person name="Kazmierczak K.M."/>
            <person name="Andrzejewski T.M."/>
            <person name="Davidsen T.M."/>
            <person name="Wayne K.J."/>
            <person name="Tettelin H."/>
            <person name="Glass J.I."/>
            <person name="Rusch D."/>
            <person name="Podicherti R."/>
            <person name="Tsui H.-C.T."/>
            <person name="Winkler M.E."/>
        </authorList>
    </citation>
    <scope>NUCLEOTIDE SEQUENCE</scope>
</reference>
<evidence type="ECO:0008006" key="2">
    <source>
        <dbReference type="Google" id="ProtNLM"/>
    </source>
</evidence>
<sequence>MISTPYKKSLQVVLVFLFIFTNTSVLAKAERYGEVSLENRFFVEQGLFGQGKNHSSFTLSPEFYFESEDQKTSFTFKPKIRRDSADDERNLFDIQDLSLVRVKDSYETRIGIRRDFWGVTETVHRVDIINQTDQVESFDGEDKLGQPMINLSVEREWGIVDLYALVGFRERTFAGEKGRLRLPFSIDTDSAFYESSSENLRTDFAIRWSQSYPNVELAFSHFSGTSREPELKTGLNNNLNFRVPYYAIIDQTGLEVLYIVGELAFKLEAISRSGQGDRFSAATTGFEYTQVGILDSRLDLGWIIELNHDDRYENSPLALGTRLTLNDLYDSQILSGVIWNEETGETNVFVEASRRVRNCCRLSFESVYFNEGSNSNTVQKMFEYFKQDDFARFEFIYFLGD</sequence>
<evidence type="ECO:0000313" key="1">
    <source>
        <dbReference type="EMBL" id="SVA54077.1"/>
    </source>
</evidence>
<protein>
    <recommendedName>
        <fullName evidence="2">Alginate export domain-containing protein</fullName>
    </recommendedName>
</protein>
<dbReference type="AlphaFoldDB" id="A0A381WQ38"/>